<evidence type="ECO:0000256" key="11">
    <source>
        <dbReference type="ARBA" id="ARBA00023180"/>
    </source>
</evidence>
<dbReference type="STRING" id="9305.ENSSHAP00000010643"/>
<dbReference type="Gene3D" id="2.60.40.4100">
    <property type="entry name" value="Zona pellucida, ZP-C domain"/>
    <property type="match status" value="1"/>
</dbReference>
<comment type="subcellular location">
    <subcellularLocation>
        <location evidence="1">Cell membrane</location>
        <topology evidence="1">Single-pass type I membrane protein</topology>
    </subcellularLocation>
    <subcellularLocation>
        <location evidence="13">Zona pellucida</location>
    </subcellularLocation>
</comment>
<dbReference type="InterPro" id="IPR055355">
    <property type="entry name" value="ZP-C"/>
</dbReference>
<dbReference type="PANTHER" id="PTHR23343">
    <property type="entry name" value="ZONA PELLUCIDA SPERM-BINDING PROTEIN"/>
    <property type="match status" value="1"/>
</dbReference>
<dbReference type="SUPFAM" id="SSF57492">
    <property type="entry name" value="Trefoil"/>
    <property type="match status" value="1"/>
</dbReference>
<reference evidence="23" key="2">
    <citation type="submission" date="2025-08" db="UniProtKB">
        <authorList>
            <consortium name="Ensembl"/>
        </authorList>
    </citation>
    <scope>IDENTIFICATION</scope>
</reference>
<dbReference type="InterPro" id="IPR000519">
    <property type="entry name" value="P_trefoil_dom"/>
</dbReference>
<evidence type="ECO:0000256" key="19">
    <source>
        <dbReference type="SAM" id="Phobius"/>
    </source>
</evidence>
<feature type="transmembrane region" description="Helical" evidence="19">
    <location>
        <begin position="498"/>
        <end position="519"/>
    </location>
</feature>
<keyword evidence="11" id="KW-0325">Glycoprotein</keyword>
<organism evidence="23 24">
    <name type="scientific">Sarcophilus harrisii</name>
    <name type="common">Tasmanian devil</name>
    <name type="synonym">Sarcophilus laniarius</name>
    <dbReference type="NCBI Taxonomy" id="9305"/>
    <lineage>
        <taxon>Eukaryota</taxon>
        <taxon>Metazoa</taxon>
        <taxon>Chordata</taxon>
        <taxon>Craniata</taxon>
        <taxon>Vertebrata</taxon>
        <taxon>Euteleostomi</taxon>
        <taxon>Mammalia</taxon>
        <taxon>Metatheria</taxon>
        <taxon>Dasyuromorphia</taxon>
        <taxon>Dasyuridae</taxon>
        <taxon>Sarcophilus</taxon>
    </lineage>
</organism>
<dbReference type="GO" id="GO:0032190">
    <property type="term" value="F:acrosin binding"/>
    <property type="evidence" value="ECO:0007669"/>
    <property type="project" value="TreeGrafter"/>
</dbReference>
<dbReference type="Gene3D" id="2.60.40.3210">
    <property type="entry name" value="Zona pellucida, ZP-N domain"/>
    <property type="match status" value="1"/>
</dbReference>
<evidence type="ECO:0000256" key="9">
    <source>
        <dbReference type="ARBA" id="ARBA00023136"/>
    </source>
</evidence>
<dbReference type="eggNOG" id="ENOG502QU54">
    <property type="taxonomic scope" value="Eukaryota"/>
</dbReference>
<keyword evidence="7 20" id="KW-0732">Signal</keyword>
<keyword evidence="8 19" id="KW-1133">Transmembrane helix</keyword>
<feature type="domain" description="P-type" evidence="22">
    <location>
        <begin position="138"/>
        <end position="180"/>
    </location>
</feature>
<dbReference type="CDD" id="cd00111">
    <property type="entry name" value="Trefoil"/>
    <property type="match status" value="1"/>
</dbReference>
<feature type="chain" id="PRO_5029900887" description="Zona pellucida sperm-binding protein 4" evidence="20">
    <location>
        <begin position="19"/>
        <end position="525"/>
    </location>
</feature>
<keyword evidence="24" id="KW-1185">Reference proteome</keyword>
<feature type="domain" description="ZP" evidence="21">
    <location>
        <begin position="185"/>
        <end position="455"/>
    </location>
</feature>
<dbReference type="InterPro" id="IPR042235">
    <property type="entry name" value="ZP-C_dom"/>
</dbReference>
<evidence type="ECO:0000313" key="24">
    <source>
        <dbReference type="Proteomes" id="UP000007648"/>
    </source>
</evidence>
<evidence type="ECO:0000256" key="1">
    <source>
        <dbReference type="ARBA" id="ARBA00004251"/>
    </source>
</evidence>
<evidence type="ECO:0000256" key="3">
    <source>
        <dbReference type="ARBA" id="ARBA00022525"/>
    </source>
</evidence>
<keyword evidence="10 18" id="KW-1015">Disulfide bond</keyword>
<sequence>MLWLLLLTLLSFVWGSLGENEDLDHLGTLFCGLRSFHLTVPLLSHYGKNPGLIAWDDKGMLHTLQNNSICGTWITYSSLESIHLEASYSGCYVTKWDNYYIMPIGVSSLDADGNKTVHKVKVLKCSLTLAAMDVPGLDLCDVKIEDKMSYAIPSIPKGDCENLACCYNSEDEIKPCYYGNTVTAQCTPDGLLSVAISQNMTKPSLLLDTVHLVSGLDAKCDPVEQTNAFVLFQFPHSACGTIMQMIGNQAIYKNMLLAFRDVGNWTPGSITRNSIFNLHISCNYLIRGNVLPANIQVFTFPPPFPDTKSGCLALQLQIHYSSYYMATDYPVTRLLWQPVHVEVQILHRTDPNLVLLLHHCWATPIANPLHPIQWPILVKGCPYTGDNNYWIKMISIPRTSTPPFPSHYKRFIIRTFAFVDSAFKKALVGPVYLHCSASVCLPSEADSCTVTCPVGTRKRRSFETSWNETSNVSSKGPIFFLQAIESSSPSGSVLDIRAIWPTISATLIVVVLLLTFLALRRLKIF</sequence>
<evidence type="ECO:0000259" key="22">
    <source>
        <dbReference type="PROSITE" id="PS51448"/>
    </source>
</evidence>
<keyword evidence="9 19" id="KW-0472">Membrane</keyword>
<comment type="caution">
    <text evidence="18">Lacks conserved residue(s) required for the propagation of feature annotation.</text>
</comment>
<gene>
    <name evidence="23" type="primary">ZP4</name>
</gene>
<dbReference type="SMART" id="SM00018">
    <property type="entry name" value="PD"/>
    <property type="match status" value="1"/>
</dbReference>
<dbReference type="PROSITE" id="PS51448">
    <property type="entry name" value="P_TREFOIL_2"/>
    <property type="match status" value="1"/>
</dbReference>
<keyword evidence="5" id="KW-0165">Cleavage on pair of basic residues</keyword>
<evidence type="ECO:0000256" key="7">
    <source>
        <dbReference type="ARBA" id="ARBA00022729"/>
    </source>
</evidence>
<dbReference type="GO" id="GO:0005886">
    <property type="term" value="C:plasma membrane"/>
    <property type="evidence" value="ECO:0007669"/>
    <property type="project" value="UniProtKB-SubCell"/>
</dbReference>
<reference evidence="23 24" key="1">
    <citation type="journal article" date="2011" name="Proc. Natl. Acad. Sci. U.S.A.">
        <title>Genetic diversity and population structure of the endangered marsupial Sarcophilus harrisii (Tasmanian devil).</title>
        <authorList>
            <person name="Miller W."/>
            <person name="Hayes V.M."/>
            <person name="Ratan A."/>
            <person name="Petersen D.C."/>
            <person name="Wittekindt N.E."/>
            <person name="Miller J."/>
            <person name="Walenz B."/>
            <person name="Knight J."/>
            <person name="Qi J."/>
            <person name="Zhao F."/>
            <person name="Wang Q."/>
            <person name="Bedoya-Reina O.C."/>
            <person name="Katiyar N."/>
            <person name="Tomsho L.P."/>
            <person name="Kasson L.M."/>
            <person name="Hardie R.A."/>
            <person name="Woodbridge P."/>
            <person name="Tindall E.A."/>
            <person name="Bertelsen M.F."/>
            <person name="Dixon D."/>
            <person name="Pyecroft S."/>
            <person name="Helgen K.M."/>
            <person name="Lesk A.M."/>
            <person name="Pringle T.H."/>
            <person name="Patterson N."/>
            <person name="Zhang Y."/>
            <person name="Kreiss A."/>
            <person name="Woods G.M."/>
            <person name="Jones M.E."/>
            <person name="Schuster S.C."/>
        </authorList>
    </citation>
    <scope>NUCLEOTIDE SEQUENCE [LARGE SCALE GENOMIC DNA]</scope>
</reference>
<evidence type="ECO:0000256" key="4">
    <source>
        <dbReference type="ARBA" id="ARBA00022530"/>
    </source>
</evidence>
<evidence type="ECO:0000256" key="14">
    <source>
        <dbReference type="ARBA" id="ARBA00037545"/>
    </source>
</evidence>
<evidence type="ECO:0000256" key="15">
    <source>
        <dbReference type="ARBA" id="ARBA00040238"/>
    </source>
</evidence>
<dbReference type="InterPro" id="IPR017977">
    <property type="entry name" value="ZP_dom_CS"/>
</dbReference>
<evidence type="ECO:0000256" key="18">
    <source>
        <dbReference type="PROSITE-ProRule" id="PRU00779"/>
    </source>
</evidence>
<dbReference type="AlphaFoldDB" id="G3W5D8"/>
<dbReference type="GeneTree" id="ENSGT00940000161324"/>
<dbReference type="GO" id="GO:0007339">
    <property type="term" value="P:binding of sperm to zona pellucida"/>
    <property type="evidence" value="ECO:0007669"/>
    <property type="project" value="TreeGrafter"/>
</dbReference>
<dbReference type="InterPro" id="IPR051148">
    <property type="entry name" value="Zona_Pellucida_Domain_gp"/>
</dbReference>
<keyword evidence="3" id="KW-0964">Secreted</keyword>
<dbReference type="PANTHER" id="PTHR23343:SF31">
    <property type="entry name" value="ZONA PELLUCIDA SPERM-BINDING PROTEIN 4"/>
    <property type="match status" value="1"/>
</dbReference>
<dbReference type="GO" id="GO:0060468">
    <property type="term" value="P:prevention of polyspermy"/>
    <property type="evidence" value="ECO:0007669"/>
    <property type="project" value="TreeGrafter"/>
</dbReference>
<evidence type="ECO:0000256" key="5">
    <source>
        <dbReference type="ARBA" id="ARBA00022685"/>
    </source>
</evidence>
<dbReference type="Ensembl" id="ENSSHAT00000010737.2">
    <property type="protein sequence ID" value="ENSSHAP00000010643.2"/>
    <property type="gene ID" value="ENSSHAG00000009185.2"/>
</dbReference>
<feature type="signal peptide" evidence="20">
    <location>
        <begin position="1"/>
        <end position="18"/>
    </location>
</feature>
<keyword evidence="4" id="KW-0272">Extracellular matrix</keyword>
<dbReference type="Proteomes" id="UP000007648">
    <property type="component" value="Unassembled WGS sequence"/>
</dbReference>
<dbReference type="HOGENOM" id="CLU_034433_0_0_1"/>
<dbReference type="InterPro" id="IPR055356">
    <property type="entry name" value="ZP-N"/>
</dbReference>
<dbReference type="Pfam" id="PF00088">
    <property type="entry name" value="Trefoil"/>
    <property type="match status" value="1"/>
</dbReference>
<dbReference type="InParanoid" id="G3W5D8"/>
<evidence type="ECO:0000256" key="20">
    <source>
        <dbReference type="SAM" id="SignalP"/>
    </source>
</evidence>
<evidence type="ECO:0000256" key="6">
    <source>
        <dbReference type="ARBA" id="ARBA00022692"/>
    </source>
</evidence>
<dbReference type="PROSITE" id="PS00682">
    <property type="entry name" value="ZP_1"/>
    <property type="match status" value="1"/>
</dbReference>
<dbReference type="GO" id="GO:0035804">
    <property type="term" value="F:structural constituent of egg coat"/>
    <property type="evidence" value="ECO:0007669"/>
    <property type="project" value="TreeGrafter"/>
</dbReference>
<reference evidence="23" key="3">
    <citation type="submission" date="2025-09" db="UniProtKB">
        <authorList>
            <consortium name="Ensembl"/>
        </authorList>
    </citation>
    <scope>IDENTIFICATION</scope>
</reference>
<dbReference type="InterPro" id="IPR001507">
    <property type="entry name" value="ZP_dom"/>
</dbReference>
<evidence type="ECO:0000256" key="13">
    <source>
        <dbReference type="ARBA" id="ARBA00024183"/>
    </source>
</evidence>
<dbReference type="Pfam" id="PF22821">
    <property type="entry name" value="ZP1_ZP4_Ig-like"/>
    <property type="match status" value="1"/>
</dbReference>
<evidence type="ECO:0000256" key="12">
    <source>
        <dbReference type="ARBA" id="ARBA00023279"/>
    </source>
</evidence>
<dbReference type="InterPro" id="IPR054554">
    <property type="entry name" value="ZP1/4_Ig-like"/>
</dbReference>
<dbReference type="SMART" id="SM00241">
    <property type="entry name" value="ZP"/>
    <property type="match status" value="1"/>
</dbReference>
<evidence type="ECO:0000256" key="8">
    <source>
        <dbReference type="ARBA" id="ARBA00022989"/>
    </source>
</evidence>
<name>G3W5D8_SARHA</name>
<dbReference type="Pfam" id="PF23344">
    <property type="entry name" value="ZP-N"/>
    <property type="match status" value="1"/>
</dbReference>
<evidence type="ECO:0000256" key="10">
    <source>
        <dbReference type="ARBA" id="ARBA00023157"/>
    </source>
</evidence>
<evidence type="ECO:0000313" key="23">
    <source>
        <dbReference type="Ensembl" id="ENSSHAP00000010643.2"/>
    </source>
</evidence>
<accession>G3W5D8</accession>
<protein>
    <recommendedName>
        <fullName evidence="15">Zona pellucida sperm-binding protein 4</fullName>
    </recommendedName>
    <alternativeName>
        <fullName evidence="17">Zona pellucida glycoprotein 4</fullName>
    </alternativeName>
    <alternativeName>
        <fullName evidence="16">Zona pellucida protein B</fullName>
    </alternativeName>
</protein>
<evidence type="ECO:0000259" key="21">
    <source>
        <dbReference type="PROSITE" id="PS51034"/>
    </source>
</evidence>
<dbReference type="PROSITE" id="PS51034">
    <property type="entry name" value="ZP_2"/>
    <property type="match status" value="1"/>
</dbReference>
<evidence type="ECO:0000256" key="16">
    <source>
        <dbReference type="ARBA" id="ARBA00042273"/>
    </source>
</evidence>
<dbReference type="GO" id="GO:0035805">
    <property type="term" value="C:egg coat"/>
    <property type="evidence" value="ECO:0007669"/>
    <property type="project" value="UniProtKB-SubCell"/>
</dbReference>
<keyword evidence="6 19" id="KW-0812">Transmembrane</keyword>
<keyword evidence="12" id="KW-0278">Fertilization</keyword>
<dbReference type="InterPro" id="IPR044913">
    <property type="entry name" value="P_trefoil_dom_sf"/>
</dbReference>
<keyword evidence="2" id="KW-1003">Cell membrane</keyword>
<evidence type="ECO:0000256" key="17">
    <source>
        <dbReference type="ARBA" id="ARBA00042573"/>
    </source>
</evidence>
<dbReference type="FunCoup" id="G3W5D8">
    <property type="interactions" value="22"/>
</dbReference>
<dbReference type="Pfam" id="PF00100">
    <property type="entry name" value="Zona_pellucida"/>
    <property type="match status" value="1"/>
</dbReference>
<evidence type="ECO:0000256" key="2">
    <source>
        <dbReference type="ARBA" id="ARBA00022475"/>
    </source>
</evidence>
<feature type="disulfide bond" evidence="18">
    <location>
        <begin position="140"/>
        <end position="166"/>
    </location>
</feature>
<comment type="function">
    <text evidence="14">Component of the zona pellucida, an extracellular matrix surrounding oocytes which mediates sperm binding, induction of the acrosome reaction and prevents post-fertilization polyspermy. The zona pellucida is composed of 3 to 4 glycoproteins, ZP1, ZP2, ZP3, and ZP4. ZP4 may act as a sperm receptor.</text>
</comment>
<proteinExistence type="predicted"/>